<protein>
    <submittedName>
        <fullName evidence="3">Putative transposase (Putative), gypsy type</fullName>
    </submittedName>
</protein>
<organism evidence="3 4">
    <name type="scientific">Helianthus annuus</name>
    <name type="common">Common sunflower</name>
    <dbReference type="NCBI Taxonomy" id="4232"/>
    <lineage>
        <taxon>Eukaryota</taxon>
        <taxon>Viridiplantae</taxon>
        <taxon>Streptophyta</taxon>
        <taxon>Embryophyta</taxon>
        <taxon>Tracheophyta</taxon>
        <taxon>Spermatophyta</taxon>
        <taxon>Magnoliopsida</taxon>
        <taxon>eudicotyledons</taxon>
        <taxon>Gunneridae</taxon>
        <taxon>Pentapetalae</taxon>
        <taxon>asterids</taxon>
        <taxon>campanulids</taxon>
        <taxon>Asterales</taxon>
        <taxon>Asteraceae</taxon>
        <taxon>Asteroideae</taxon>
        <taxon>Heliantheae alliance</taxon>
        <taxon>Heliantheae</taxon>
        <taxon>Helianthus</taxon>
    </lineage>
</organism>
<sequence>MAEEHHPEENPGEEGPLRVLKWDLGLFEQITRGFRFPSERDARYPGQHQTAADAPPRYITLFEDFFLQGNFRLPTTNFMAHILQYYGFHISQMSPPRMVRVRHFEFLCRAHDVEPTVEKFRVFYQLIRNMGFYSFGNRGAAKKILLNTPKSFHDWKQKFFFIREEVVPIAMTFRSWTDVIEKEDLAIPKKEGWYLKLNPTPNRIFGENILVAGQMSDQWPADSKDVLVLKFEDKEAHLWQVAFPAFGGSMGVHPLAAGEQYCYEEIKGYFMYPVAGAFANPPTSAEGAHIPNPRPLRTMTSAGKEIVYLSSEESVGSSNRELSSWSNIFAGVLRDLGIDPEEKKKKKTKKKKVITNDADVTSKKGGSSRAATSAADKGTLRFRQSNLEDYVITSDSLEGLSCLGEKKTGAVASKSSGSAGSRNPDAGATPSSIALDEKEEEEEEEEEEPATKLVSRKRSRETTAGASMVQKPGGVPFIGKQSNLRSLYRFSPG</sequence>
<gene>
    <name evidence="3" type="ORF">HannXRQ_Chr15g0497491</name>
</gene>
<evidence type="ECO:0000259" key="2">
    <source>
        <dbReference type="Pfam" id="PF04195"/>
    </source>
</evidence>
<evidence type="ECO:0000313" key="3">
    <source>
        <dbReference type="EMBL" id="OTF96741.1"/>
    </source>
</evidence>
<dbReference type="InParanoid" id="A0A251SDW4"/>
<feature type="domain" description="Transposase (putative) gypsy type" evidence="2">
    <location>
        <begin position="62"/>
        <end position="126"/>
    </location>
</feature>
<accession>A0A251SDW4</accession>
<name>A0A251SDW4_HELAN</name>
<feature type="compositionally biased region" description="Acidic residues" evidence="1">
    <location>
        <begin position="437"/>
        <end position="448"/>
    </location>
</feature>
<feature type="region of interest" description="Disordered" evidence="1">
    <location>
        <begin position="411"/>
        <end position="481"/>
    </location>
</feature>
<dbReference type="PANTHER" id="PTHR31099:SF49">
    <property type="entry name" value="MYOSIN HEAVY CHAIN-LIKE PROTEIN"/>
    <property type="match status" value="1"/>
</dbReference>
<dbReference type="PANTHER" id="PTHR31099">
    <property type="entry name" value="OS06G0165300 PROTEIN"/>
    <property type="match status" value="1"/>
</dbReference>
<keyword evidence="4" id="KW-1185">Reference proteome</keyword>
<dbReference type="InterPro" id="IPR007321">
    <property type="entry name" value="Transposase_28"/>
</dbReference>
<evidence type="ECO:0000256" key="1">
    <source>
        <dbReference type="SAM" id="MobiDB-lite"/>
    </source>
</evidence>
<dbReference type="Proteomes" id="UP000215914">
    <property type="component" value="Chromosome 15"/>
</dbReference>
<evidence type="ECO:0000313" key="4">
    <source>
        <dbReference type="Proteomes" id="UP000215914"/>
    </source>
</evidence>
<dbReference type="AlphaFoldDB" id="A0A251SDW4"/>
<proteinExistence type="predicted"/>
<dbReference type="EMBL" id="CM007904">
    <property type="protein sequence ID" value="OTF96741.1"/>
    <property type="molecule type" value="Genomic_DNA"/>
</dbReference>
<dbReference type="Pfam" id="PF04195">
    <property type="entry name" value="Transposase_28"/>
    <property type="match status" value="1"/>
</dbReference>
<reference evidence="4" key="1">
    <citation type="journal article" date="2017" name="Nature">
        <title>The sunflower genome provides insights into oil metabolism, flowering and Asterid evolution.</title>
        <authorList>
            <person name="Badouin H."/>
            <person name="Gouzy J."/>
            <person name="Grassa C.J."/>
            <person name="Murat F."/>
            <person name="Staton S.E."/>
            <person name="Cottret L."/>
            <person name="Lelandais-Briere C."/>
            <person name="Owens G.L."/>
            <person name="Carrere S."/>
            <person name="Mayjonade B."/>
            <person name="Legrand L."/>
            <person name="Gill N."/>
            <person name="Kane N.C."/>
            <person name="Bowers J.E."/>
            <person name="Hubner S."/>
            <person name="Bellec A."/>
            <person name="Berard A."/>
            <person name="Berges H."/>
            <person name="Blanchet N."/>
            <person name="Boniface M.C."/>
            <person name="Brunel D."/>
            <person name="Catrice O."/>
            <person name="Chaidir N."/>
            <person name="Claudel C."/>
            <person name="Donnadieu C."/>
            <person name="Faraut T."/>
            <person name="Fievet G."/>
            <person name="Helmstetter N."/>
            <person name="King M."/>
            <person name="Knapp S.J."/>
            <person name="Lai Z."/>
            <person name="Le Paslier M.C."/>
            <person name="Lippi Y."/>
            <person name="Lorenzon L."/>
            <person name="Mandel J.R."/>
            <person name="Marage G."/>
            <person name="Marchand G."/>
            <person name="Marquand E."/>
            <person name="Bret-Mestries E."/>
            <person name="Morien E."/>
            <person name="Nambeesan S."/>
            <person name="Nguyen T."/>
            <person name="Pegot-Espagnet P."/>
            <person name="Pouilly N."/>
            <person name="Raftis F."/>
            <person name="Sallet E."/>
            <person name="Schiex T."/>
            <person name="Thomas J."/>
            <person name="Vandecasteele C."/>
            <person name="Vares D."/>
            <person name="Vear F."/>
            <person name="Vautrin S."/>
            <person name="Crespi M."/>
            <person name="Mangin B."/>
            <person name="Burke J.M."/>
            <person name="Salse J."/>
            <person name="Munos S."/>
            <person name="Vincourt P."/>
            <person name="Rieseberg L.H."/>
            <person name="Langlade N.B."/>
        </authorList>
    </citation>
    <scope>NUCLEOTIDE SEQUENCE [LARGE SCALE GENOMIC DNA]</scope>
    <source>
        <strain evidence="4">cv. SF193</strain>
    </source>
</reference>
<feature type="compositionally biased region" description="Low complexity" evidence="1">
    <location>
        <begin position="411"/>
        <end position="421"/>
    </location>
</feature>